<accession>A0A947DG12</accession>
<dbReference type="SUPFAM" id="SSF53335">
    <property type="entry name" value="S-adenosyl-L-methionine-dependent methyltransferases"/>
    <property type="match status" value="1"/>
</dbReference>
<dbReference type="Proteomes" id="UP000717364">
    <property type="component" value="Unassembled WGS sequence"/>
</dbReference>
<sequence>MKTDYIGHDRAYQRKRQNPAYAGWNEAASLADDWQNCWQPLIQRKHFPKTGKLLELGCGAGNISIKFAQLGYDVTGVDIASTAINWAIENAAKADVDIAFLLNDVLTLSDIEDESFDLALDGHCFHCIIGEDRTRFLQSAYRILKNNGVLAINTMCNEVPMEADWQENFDPQSRCLMHGDLATRYIGDSNDILREVINAGFRIFTMEVLPPRHSEDLADLQLIATKI</sequence>
<dbReference type="AlphaFoldDB" id="A0A947DG12"/>
<reference evidence="2" key="2">
    <citation type="journal article" date="2021" name="Mar. Drugs">
        <title>Genome Reduction and Secondary Metabolism of the Marine Sponge-Associated Cyanobacterium Leptothoe.</title>
        <authorList>
            <person name="Konstantinou D."/>
            <person name="Popin R.V."/>
            <person name="Fewer D.P."/>
            <person name="Sivonen K."/>
            <person name="Gkelis S."/>
        </authorList>
    </citation>
    <scope>NUCLEOTIDE SEQUENCE</scope>
    <source>
        <strain evidence="2">TAU-MAC 1115</strain>
    </source>
</reference>
<keyword evidence="3" id="KW-1185">Reference proteome</keyword>
<dbReference type="Gene3D" id="3.40.50.150">
    <property type="entry name" value="Vaccinia Virus protein VP39"/>
    <property type="match status" value="1"/>
</dbReference>
<evidence type="ECO:0000313" key="2">
    <source>
        <dbReference type="EMBL" id="MBT9316201.1"/>
    </source>
</evidence>
<dbReference type="Pfam" id="PF08241">
    <property type="entry name" value="Methyltransf_11"/>
    <property type="match status" value="1"/>
</dbReference>
<dbReference type="PANTHER" id="PTHR43464">
    <property type="entry name" value="METHYLTRANSFERASE"/>
    <property type="match status" value="1"/>
</dbReference>
<dbReference type="GO" id="GO:0008757">
    <property type="term" value="F:S-adenosylmethionine-dependent methyltransferase activity"/>
    <property type="evidence" value="ECO:0007669"/>
    <property type="project" value="InterPro"/>
</dbReference>
<gene>
    <name evidence="2" type="ORF">IXB50_12290</name>
</gene>
<comment type="caution">
    <text evidence="2">The sequence shown here is derived from an EMBL/GenBank/DDBJ whole genome shotgun (WGS) entry which is preliminary data.</text>
</comment>
<keyword evidence="2" id="KW-0808">Transferase</keyword>
<feature type="domain" description="Methyltransferase type 11" evidence="1">
    <location>
        <begin position="54"/>
        <end position="152"/>
    </location>
</feature>
<dbReference type="GO" id="GO:0032259">
    <property type="term" value="P:methylation"/>
    <property type="evidence" value="ECO:0007669"/>
    <property type="project" value="UniProtKB-KW"/>
</dbReference>
<reference evidence="2" key="1">
    <citation type="submission" date="2020-11" db="EMBL/GenBank/DDBJ databases">
        <authorList>
            <person name="Konstantinou D."/>
            <person name="Gkelis S."/>
            <person name="Popin R."/>
            <person name="Fewer D."/>
            <person name="Sivonen K."/>
        </authorList>
    </citation>
    <scope>NUCLEOTIDE SEQUENCE</scope>
    <source>
        <strain evidence="2">TAU-MAC 1115</strain>
    </source>
</reference>
<organism evidence="2 3">
    <name type="scientific">Leptothoe spongobia TAU-MAC 1115</name>
    <dbReference type="NCBI Taxonomy" id="1967444"/>
    <lineage>
        <taxon>Bacteria</taxon>
        <taxon>Bacillati</taxon>
        <taxon>Cyanobacteriota</taxon>
        <taxon>Cyanophyceae</taxon>
        <taxon>Nodosilineales</taxon>
        <taxon>Cymatolegaceae</taxon>
        <taxon>Leptothoe</taxon>
        <taxon>Leptothoe spongobia</taxon>
    </lineage>
</organism>
<dbReference type="InterPro" id="IPR013216">
    <property type="entry name" value="Methyltransf_11"/>
</dbReference>
<dbReference type="InterPro" id="IPR029063">
    <property type="entry name" value="SAM-dependent_MTases_sf"/>
</dbReference>
<dbReference type="CDD" id="cd02440">
    <property type="entry name" value="AdoMet_MTases"/>
    <property type="match status" value="1"/>
</dbReference>
<dbReference type="EMBL" id="JADOES010000022">
    <property type="protein sequence ID" value="MBT9316201.1"/>
    <property type="molecule type" value="Genomic_DNA"/>
</dbReference>
<dbReference type="RefSeq" id="WP_215609267.1">
    <property type="nucleotide sequence ID" value="NZ_JADOES010000022.1"/>
</dbReference>
<evidence type="ECO:0000259" key="1">
    <source>
        <dbReference type="Pfam" id="PF08241"/>
    </source>
</evidence>
<name>A0A947DG12_9CYAN</name>
<evidence type="ECO:0000313" key="3">
    <source>
        <dbReference type="Proteomes" id="UP000717364"/>
    </source>
</evidence>
<proteinExistence type="predicted"/>
<protein>
    <submittedName>
        <fullName evidence="2">Class I SAM-dependent methyltransferase</fullName>
    </submittedName>
</protein>
<keyword evidence="2" id="KW-0489">Methyltransferase</keyword>